<evidence type="ECO:0000313" key="3">
    <source>
        <dbReference type="RefSeq" id="XP_022141182.1"/>
    </source>
</evidence>
<dbReference type="GeneID" id="111011638"/>
<dbReference type="PANTHER" id="PTHR33649">
    <property type="entry name" value="PAR1 PROTEIN"/>
    <property type="match status" value="1"/>
</dbReference>
<dbReference type="AlphaFoldDB" id="A0A6J1CJ58"/>
<keyword evidence="2" id="KW-1185">Reference proteome</keyword>
<keyword evidence="1" id="KW-0732">Signal</keyword>
<feature type="signal peptide" evidence="1">
    <location>
        <begin position="1"/>
        <end position="24"/>
    </location>
</feature>
<protein>
    <submittedName>
        <fullName evidence="3">Uncharacterized protein LOC111011638</fullName>
    </submittedName>
</protein>
<organism evidence="2 3">
    <name type="scientific">Momordica charantia</name>
    <name type="common">Bitter gourd</name>
    <name type="synonym">Balsam pear</name>
    <dbReference type="NCBI Taxonomy" id="3673"/>
    <lineage>
        <taxon>Eukaryota</taxon>
        <taxon>Viridiplantae</taxon>
        <taxon>Streptophyta</taxon>
        <taxon>Embryophyta</taxon>
        <taxon>Tracheophyta</taxon>
        <taxon>Spermatophyta</taxon>
        <taxon>Magnoliopsida</taxon>
        <taxon>eudicotyledons</taxon>
        <taxon>Gunneridae</taxon>
        <taxon>Pentapetalae</taxon>
        <taxon>rosids</taxon>
        <taxon>fabids</taxon>
        <taxon>Cucurbitales</taxon>
        <taxon>Cucurbitaceae</taxon>
        <taxon>Momordiceae</taxon>
        <taxon>Momordica</taxon>
    </lineage>
</organism>
<accession>A0A6J1CJ58</accession>
<sequence length="203" mass="21736">MDYCRNLAIIVAIFMALSLQTALGESSGRVECESLERRECAFAVSWSGKRCVLEKQVKRSGEEAFTCRTSDIEADQLNDVVETEDCVQSCGLDRNTLGISSDSLLDPRFTRTLCSSRCYSRCPNVVDLFFNLAAGEGVFLPKLCEAQGGNVRREMSEIKSSGIVAPGPIQPVSLSIAPAVAPGPVRPVFLSTAPAVAPAVQGA</sequence>
<dbReference type="OrthoDB" id="772928at2759"/>
<evidence type="ECO:0000256" key="1">
    <source>
        <dbReference type="SAM" id="SignalP"/>
    </source>
</evidence>
<name>A0A6J1CJ58_MOMCH</name>
<feature type="chain" id="PRO_5026891003" evidence="1">
    <location>
        <begin position="25"/>
        <end position="203"/>
    </location>
</feature>
<dbReference type="KEGG" id="mcha:111011638"/>
<reference evidence="3" key="1">
    <citation type="submission" date="2025-08" db="UniProtKB">
        <authorList>
            <consortium name="RefSeq"/>
        </authorList>
    </citation>
    <scope>IDENTIFICATION</scope>
    <source>
        <strain evidence="3">OHB3-1</strain>
    </source>
</reference>
<dbReference type="RefSeq" id="XP_022141182.1">
    <property type="nucleotide sequence ID" value="XM_022285490.1"/>
</dbReference>
<dbReference type="Proteomes" id="UP000504603">
    <property type="component" value="Unplaced"/>
</dbReference>
<proteinExistence type="predicted"/>
<dbReference type="PANTHER" id="PTHR33649:SF2">
    <property type="entry name" value="PAR1 PROTEIN"/>
    <property type="match status" value="1"/>
</dbReference>
<dbReference type="InterPro" id="IPR009489">
    <property type="entry name" value="PAR1"/>
</dbReference>
<gene>
    <name evidence="3" type="primary">LOC111011638</name>
</gene>
<dbReference type="Pfam" id="PF06521">
    <property type="entry name" value="PAR1"/>
    <property type="match status" value="1"/>
</dbReference>
<evidence type="ECO:0000313" key="2">
    <source>
        <dbReference type="Proteomes" id="UP000504603"/>
    </source>
</evidence>